<accession>A0ABW7RA74</accession>
<dbReference type="GeneID" id="97379175"/>
<proteinExistence type="predicted"/>
<reference evidence="2 3" key="1">
    <citation type="submission" date="2024-10" db="EMBL/GenBank/DDBJ databases">
        <title>The Natural Products Discovery Center: Release of the First 8490 Sequenced Strains for Exploring Actinobacteria Biosynthetic Diversity.</title>
        <authorList>
            <person name="Kalkreuter E."/>
            <person name="Kautsar S.A."/>
            <person name="Yang D."/>
            <person name="Bader C.D."/>
            <person name="Teijaro C.N."/>
            <person name="Fluegel L."/>
            <person name="Davis C.M."/>
            <person name="Simpson J.R."/>
            <person name="Lauterbach L."/>
            <person name="Steele A.D."/>
            <person name="Gui C."/>
            <person name="Meng S."/>
            <person name="Li G."/>
            <person name="Viehrig K."/>
            <person name="Ye F."/>
            <person name="Su P."/>
            <person name="Kiefer A.F."/>
            <person name="Nichols A."/>
            <person name="Cepeda A.J."/>
            <person name="Yan W."/>
            <person name="Fan B."/>
            <person name="Jiang Y."/>
            <person name="Adhikari A."/>
            <person name="Zheng C.-J."/>
            <person name="Schuster L."/>
            <person name="Cowan T.M."/>
            <person name="Smanski M.J."/>
            <person name="Chevrette M.G."/>
            <person name="De Carvalho L.P.S."/>
            <person name="Shen B."/>
        </authorList>
    </citation>
    <scope>NUCLEOTIDE SEQUENCE [LARGE SCALE GENOMIC DNA]</scope>
    <source>
        <strain evidence="2 3">NPDC018013</strain>
    </source>
</reference>
<protein>
    <submittedName>
        <fullName evidence="2">DUF397 domain-containing protein</fullName>
    </submittedName>
</protein>
<organism evidence="2 3">
    <name type="scientific">Streptomyces celluloflavus</name>
    <dbReference type="NCBI Taxonomy" id="58344"/>
    <lineage>
        <taxon>Bacteria</taxon>
        <taxon>Bacillati</taxon>
        <taxon>Actinomycetota</taxon>
        <taxon>Actinomycetes</taxon>
        <taxon>Kitasatosporales</taxon>
        <taxon>Streptomycetaceae</taxon>
        <taxon>Streptomyces</taxon>
    </lineage>
</organism>
<sequence length="58" mass="6631">MPEKPEWRTSSYTKSDNCVEVADNGPAEVKVRDSKRRQGGELAFPSLSWTEFLEFVKP</sequence>
<dbReference type="InterPro" id="IPR007278">
    <property type="entry name" value="DUF397"/>
</dbReference>
<name>A0ABW7RA74_9ACTN</name>
<keyword evidence="3" id="KW-1185">Reference proteome</keyword>
<evidence type="ECO:0000313" key="2">
    <source>
        <dbReference type="EMBL" id="MFH8584941.1"/>
    </source>
</evidence>
<dbReference type="RefSeq" id="WP_094791389.1">
    <property type="nucleotide sequence ID" value="NZ_CP108413.1"/>
</dbReference>
<comment type="caution">
    <text evidence="2">The sequence shown here is derived from an EMBL/GenBank/DDBJ whole genome shotgun (WGS) entry which is preliminary data.</text>
</comment>
<dbReference type="Proteomes" id="UP001610990">
    <property type="component" value="Unassembled WGS sequence"/>
</dbReference>
<evidence type="ECO:0000313" key="3">
    <source>
        <dbReference type="Proteomes" id="UP001610990"/>
    </source>
</evidence>
<dbReference type="EMBL" id="JBIRGH010000005">
    <property type="protein sequence ID" value="MFH8584941.1"/>
    <property type="molecule type" value="Genomic_DNA"/>
</dbReference>
<gene>
    <name evidence="2" type="ORF">ACH4GP_11155</name>
</gene>
<feature type="domain" description="DUF397" evidence="1">
    <location>
        <begin position="6"/>
        <end position="57"/>
    </location>
</feature>
<evidence type="ECO:0000259" key="1">
    <source>
        <dbReference type="Pfam" id="PF04149"/>
    </source>
</evidence>
<dbReference type="Pfam" id="PF04149">
    <property type="entry name" value="DUF397"/>
    <property type="match status" value="1"/>
</dbReference>